<comment type="subcellular location">
    <subcellularLocation>
        <location evidence="1">Nucleus</location>
    </subcellularLocation>
</comment>
<protein>
    <recommendedName>
        <fullName evidence="8">Transcription factor AP-2 C-terminal domain-containing protein</fullName>
    </recommendedName>
</protein>
<evidence type="ECO:0000256" key="5">
    <source>
        <dbReference type="ARBA" id="ARBA00023163"/>
    </source>
</evidence>
<keyword evidence="4" id="KW-0238">DNA-binding</keyword>
<evidence type="ECO:0000256" key="7">
    <source>
        <dbReference type="SAM" id="MobiDB-lite"/>
    </source>
</evidence>
<evidence type="ECO:0000256" key="1">
    <source>
        <dbReference type="ARBA" id="ARBA00004123"/>
    </source>
</evidence>
<dbReference type="PANTHER" id="PTHR10812:SF17">
    <property type="entry name" value="TRANSCRIPTION FACTOR AP-2, ISOFORM D"/>
    <property type="match status" value="1"/>
</dbReference>
<keyword evidence="10" id="KW-1185">Reference proteome</keyword>
<feature type="region of interest" description="Disordered" evidence="7">
    <location>
        <begin position="1"/>
        <end position="29"/>
    </location>
</feature>
<name>A0A8C4QFN0_EPTBU</name>
<accession>A0A8C4QFN0</accession>
<feature type="domain" description="Transcription factor AP-2 C-terminal" evidence="8">
    <location>
        <begin position="171"/>
        <end position="267"/>
    </location>
</feature>
<dbReference type="GO" id="GO:0005634">
    <property type="term" value="C:nucleus"/>
    <property type="evidence" value="ECO:0007669"/>
    <property type="project" value="UniProtKB-SubCell"/>
</dbReference>
<sequence>MTSALPGSGSGRRPFLGSRRSQGAATTRARWRRLPVGASASENTDCAATDGSVNVIICKRCWGTATVDGPGSDARCFCMKCGESKSPLPVKRFVSSVKEEVAQLSWYGPLPPLAAAGPSSAESWSESLIAGESMGSTVEGAVVEGETGDGKEQLSEPSGVCASVHSLLHISQGKPQRKYDVSWGEIQRRAVSPERLSPYCVNSYLRNSKTALAVVRAELVEKRIPINSRSGVVTSLTKLCEGEVKDLVEDMQFLIAQYVPRKLIVSAHCLGVQGDVVAVRATQLHNMIVMLEEYSYLILQRASRFSQVTHGLGPGMFRTFTKLLRTLAEEELEYLSTL</sequence>
<evidence type="ECO:0000259" key="8">
    <source>
        <dbReference type="Pfam" id="PF03299"/>
    </source>
</evidence>
<comment type="similarity">
    <text evidence="2">Belongs to the AP-2 family.</text>
</comment>
<dbReference type="Ensembl" id="ENSEBUT00000014685.1">
    <property type="protein sequence ID" value="ENSEBUP00000014109.1"/>
    <property type="gene ID" value="ENSEBUG00000008897.1"/>
</dbReference>
<dbReference type="GO" id="GO:0000981">
    <property type="term" value="F:DNA-binding transcription factor activity, RNA polymerase II-specific"/>
    <property type="evidence" value="ECO:0007669"/>
    <property type="project" value="TreeGrafter"/>
</dbReference>
<evidence type="ECO:0000313" key="10">
    <source>
        <dbReference type="Proteomes" id="UP000694388"/>
    </source>
</evidence>
<dbReference type="Proteomes" id="UP000694388">
    <property type="component" value="Unplaced"/>
</dbReference>
<keyword evidence="6" id="KW-0539">Nucleus</keyword>
<proteinExistence type="inferred from homology"/>
<dbReference type="GO" id="GO:0000977">
    <property type="term" value="F:RNA polymerase II transcription regulatory region sequence-specific DNA binding"/>
    <property type="evidence" value="ECO:0007669"/>
    <property type="project" value="TreeGrafter"/>
</dbReference>
<dbReference type="GO" id="GO:0042127">
    <property type="term" value="P:regulation of cell population proliferation"/>
    <property type="evidence" value="ECO:0007669"/>
    <property type="project" value="TreeGrafter"/>
</dbReference>
<dbReference type="InterPro" id="IPR013854">
    <property type="entry name" value="TF_AP2_C"/>
</dbReference>
<dbReference type="AlphaFoldDB" id="A0A8C4QFN0"/>
<evidence type="ECO:0000256" key="3">
    <source>
        <dbReference type="ARBA" id="ARBA00023015"/>
    </source>
</evidence>
<evidence type="ECO:0000256" key="4">
    <source>
        <dbReference type="ARBA" id="ARBA00023125"/>
    </source>
</evidence>
<dbReference type="Pfam" id="PF03299">
    <property type="entry name" value="TF_AP-2"/>
    <property type="match status" value="1"/>
</dbReference>
<keyword evidence="5" id="KW-0804">Transcription</keyword>
<reference evidence="9" key="2">
    <citation type="submission" date="2025-09" db="UniProtKB">
        <authorList>
            <consortium name="Ensembl"/>
        </authorList>
    </citation>
    <scope>IDENTIFICATION</scope>
</reference>
<evidence type="ECO:0000313" key="9">
    <source>
        <dbReference type="Ensembl" id="ENSEBUP00000014109.1"/>
    </source>
</evidence>
<evidence type="ECO:0000256" key="2">
    <source>
        <dbReference type="ARBA" id="ARBA00007770"/>
    </source>
</evidence>
<organism evidence="9 10">
    <name type="scientific">Eptatretus burgeri</name>
    <name type="common">Inshore hagfish</name>
    <dbReference type="NCBI Taxonomy" id="7764"/>
    <lineage>
        <taxon>Eukaryota</taxon>
        <taxon>Metazoa</taxon>
        <taxon>Chordata</taxon>
        <taxon>Craniata</taxon>
        <taxon>Vertebrata</taxon>
        <taxon>Cyclostomata</taxon>
        <taxon>Myxini</taxon>
        <taxon>Myxiniformes</taxon>
        <taxon>Myxinidae</taxon>
        <taxon>Eptatretinae</taxon>
        <taxon>Eptatretus</taxon>
    </lineage>
</organism>
<dbReference type="PANTHER" id="PTHR10812">
    <property type="entry name" value="TRANSCRIPTION FACTOR AP-2"/>
    <property type="match status" value="1"/>
</dbReference>
<keyword evidence="3" id="KW-0805">Transcription regulation</keyword>
<reference evidence="9" key="1">
    <citation type="submission" date="2025-08" db="UniProtKB">
        <authorList>
            <consortium name="Ensembl"/>
        </authorList>
    </citation>
    <scope>IDENTIFICATION</scope>
</reference>
<dbReference type="InterPro" id="IPR004979">
    <property type="entry name" value="TF_AP2"/>
</dbReference>
<evidence type="ECO:0000256" key="6">
    <source>
        <dbReference type="ARBA" id="ARBA00023242"/>
    </source>
</evidence>